<name>A0ABV7FPD7_9ALTE</name>
<dbReference type="NCBIfam" id="TIGR02010">
    <property type="entry name" value="IscR"/>
    <property type="match status" value="1"/>
</dbReference>
<protein>
    <submittedName>
        <fullName evidence="2">Fe-S cluster assembly transcriptional regulator IscR</fullName>
    </submittedName>
</protein>
<comment type="caution">
    <text evidence="2">The sequence shown here is derived from an EMBL/GenBank/DDBJ whole genome shotgun (WGS) entry which is preliminary data.</text>
</comment>
<dbReference type="PROSITE" id="PS51197">
    <property type="entry name" value="HTH_RRF2_2"/>
    <property type="match status" value="1"/>
</dbReference>
<dbReference type="SUPFAM" id="SSF46785">
    <property type="entry name" value="Winged helix' DNA-binding domain"/>
    <property type="match status" value="1"/>
</dbReference>
<organism evidence="2 3">
    <name type="scientific">Agaribacter flavus</name>
    <dbReference type="NCBI Taxonomy" id="1902781"/>
    <lineage>
        <taxon>Bacteria</taxon>
        <taxon>Pseudomonadati</taxon>
        <taxon>Pseudomonadota</taxon>
        <taxon>Gammaproteobacteria</taxon>
        <taxon>Alteromonadales</taxon>
        <taxon>Alteromonadaceae</taxon>
        <taxon>Agaribacter</taxon>
    </lineage>
</organism>
<accession>A0ABV7FPD7</accession>
<dbReference type="PANTHER" id="PTHR33221:SF5">
    <property type="entry name" value="HTH-TYPE TRANSCRIPTIONAL REGULATOR ISCR"/>
    <property type="match status" value="1"/>
</dbReference>
<gene>
    <name evidence="2" type="primary">iscR</name>
    <name evidence="2" type="ORF">ACFOHL_05840</name>
</gene>
<proteinExistence type="predicted"/>
<dbReference type="Gene3D" id="1.10.10.10">
    <property type="entry name" value="Winged helix-like DNA-binding domain superfamily/Winged helix DNA-binding domain"/>
    <property type="match status" value="1"/>
</dbReference>
<dbReference type="InterPro" id="IPR036388">
    <property type="entry name" value="WH-like_DNA-bd_sf"/>
</dbReference>
<dbReference type="InterPro" id="IPR000944">
    <property type="entry name" value="Tscrpt_reg_Rrf2"/>
</dbReference>
<dbReference type="PANTHER" id="PTHR33221">
    <property type="entry name" value="WINGED HELIX-TURN-HELIX TRANSCRIPTIONAL REGULATOR, RRF2 FAMILY"/>
    <property type="match status" value="1"/>
</dbReference>
<evidence type="ECO:0000256" key="1">
    <source>
        <dbReference type="ARBA" id="ARBA00023125"/>
    </source>
</evidence>
<keyword evidence="3" id="KW-1185">Reference proteome</keyword>
<evidence type="ECO:0000313" key="3">
    <source>
        <dbReference type="Proteomes" id="UP001595478"/>
    </source>
</evidence>
<dbReference type="NCBIfam" id="TIGR00738">
    <property type="entry name" value="rrf2_super"/>
    <property type="match status" value="1"/>
</dbReference>
<dbReference type="InterPro" id="IPR010242">
    <property type="entry name" value="TF_HTH_IscR"/>
</dbReference>
<evidence type="ECO:0000313" key="2">
    <source>
        <dbReference type="EMBL" id="MFC3121133.1"/>
    </source>
</evidence>
<dbReference type="RefSeq" id="WP_376919272.1">
    <property type="nucleotide sequence ID" value="NZ_JBHRSW010000007.1"/>
</dbReference>
<reference evidence="3" key="1">
    <citation type="journal article" date="2019" name="Int. J. Syst. Evol. Microbiol.">
        <title>The Global Catalogue of Microorganisms (GCM) 10K type strain sequencing project: providing services to taxonomists for standard genome sequencing and annotation.</title>
        <authorList>
            <consortium name="The Broad Institute Genomics Platform"/>
            <consortium name="The Broad Institute Genome Sequencing Center for Infectious Disease"/>
            <person name="Wu L."/>
            <person name="Ma J."/>
        </authorList>
    </citation>
    <scope>NUCLEOTIDE SEQUENCE [LARGE SCALE GENOMIC DNA]</scope>
    <source>
        <strain evidence="3">KCTC 52473</strain>
    </source>
</reference>
<dbReference type="InterPro" id="IPR036390">
    <property type="entry name" value="WH_DNA-bd_sf"/>
</dbReference>
<dbReference type="EMBL" id="JBHRSW010000007">
    <property type="protein sequence ID" value="MFC3121133.1"/>
    <property type="molecule type" value="Genomic_DNA"/>
</dbReference>
<dbReference type="Proteomes" id="UP001595478">
    <property type="component" value="Unassembled WGS sequence"/>
</dbReference>
<sequence>MKLTSKGRYAVTAMLDVALHAQRGPVPLADISERQAISLSYLEQLFARLRKHDLVSSVRGPGGGYQLGRDAWEIAVGQVISAVDESVDATRCNGSSDCQGGERCLTHSLWQDLSDRITKFLNEITLGELMSKGEVLSVADRQDKSAKKIVNDIEISMQL</sequence>
<keyword evidence="1" id="KW-0238">DNA-binding</keyword>
<dbReference type="Pfam" id="PF02082">
    <property type="entry name" value="Rrf2"/>
    <property type="match status" value="1"/>
</dbReference>